<evidence type="ECO:0000313" key="18">
    <source>
        <dbReference type="Proteomes" id="UP000242877"/>
    </source>
</evidence>
<evidence type="ECO:0000256" key="6">
    <source>
        <dbReference type="ARBA" id="ARBA00022840"/>
    </source>
</evidence>
<comment type="caution">
    <text evidence="17">The sequence shown here is derived from an EMBL/GenBank/DDBJ whole genome shotgun (WGS) entry which is preliminary data.</text>
</comment>
<dbReference type="InterPro" id="IPR016255">
    <property type="entry name" value="Gcn2"/>
</dbReference>
<evidence type="ECO:0000313" key="17">
    <source>
        <dbReference type="EMBL" id="KZZ87891.1"/>
    </source>
</evidence>
<dbReference type="GO" id="GO:0009893">
    <property type="term" value="P:positive regulation of metabolic process"/>
    <property type="evidence" value="ECO:0007669"/>
    <property type="project" value="UniProtKB-ARBA"/>
</dbReference>
<reference evidence="17 18" key="1">
    <citation type="journal article" date="2016" name="Genome Biol. Evol.">
        <title>Divergent and convergent evolution of fungal pathogenicity.</title>
        <authorList>
            <person name="Shang Y."/>
            <person name="Xiao G."/>
            <person name="Zheng P."/>
            <person name="Cen K."/>
            <person name="Zhan S."/>
            <person name="Wang C."/>
        </authorList>
    </citation>
    <scope>NUCLEOTIDE SEQUENCE [LARGE SCALE GENOMIC DNA]</scope>
    <source>
        <strain evidence="17 18">ARSEF 7405</strain>
    </source>
</reference>
<feature type="region of interest" description="Disordered" evidence="14">
    <location>
        <begin position="1"/>
        <end position="27"/>
    </location>
</feature>
<evidence type="ECO:0000256" key="5">
    <source>
        <dbReference type="ARBA" id="ARBA00022777"/>
    </source>
</evidence>
<dbReference type="FunFam" id="3.10.110.10:FF:000050">
    <property type="entry name" value="eIF-2-alpha kinase GCN2"/>
    <property type="match status" value="1"/>
</dbReference>
<dbReference type="GO" id="GO:0004694">
    <property type="term" value="F:eukaryotic translation initiation factor 2alpha kinase activity"/>
    <property type="evidence" value="ECO:0007669"/>
    <property type="project" value="InterPro"/>
</dbReference>
<keyword evidence="2" id="KW-0723">Serine/threonine-protein kinase</keyword>
<evidence type="ECO:0000256" key="13">
    <source>
        <dbReference type="SAM" id="Coils"/>
    </source>
</evidence>
<evidence type="ECO:0000256" key="10">
    <source>
        <dbReference type="PIRSR" id="PIRSR000660-1"/>
    </source>
</evidence>
<keyword evidence="18" id="KW-1185">Reference proteome</keyword>
<evidence type="ECO:0000259" key="15">
    <source>
        <dbReference type="PROSITE" id="PS50011"/>
    </source>
</evidence>
<feature type="compositionally biased region" description="Low complexity" evidence="14">
    <location>
        <begin position="15"/>
        <end position="25"/>
    </location>
</feature>
<dbReference type="Pfam" id="PF05773">
    <property type="entry name" value="RWD"/>
    <property type="match status" value="1"/>
</dbReference>
<feature type="compositionally biased region" description="Acidic residues" evidence="14">
    <location>
        <begin position="743"/>
        <end position="780"/>
    </location>
</feature>
<dbReference type="Gene3D" id="3.30.200.20">
    <property type="entry name" value="Phosphorylase Kinase, domain 1"/>
    <property type="match status" value="1"/>
</dbReference>
<dbReference type="CDD" id="cd14046">
    <property type="entry name" value="STKc_EIF2AK4_GCN2_rpt2"/>
    <property type="match status" value="1"/>
</dbReference>
<gene>
    <name evidence="17" type="ORF">AAP_05375</name>
</gene>
<evidence type="ECO:0000256" key="1">
    <source>
        <dbReference type="ARBA" id="ARBA00012513"/>
    </source>
</evidence>
<dbReference type="CDD" id="cd22265">
    <property type="entry name" value="UDM1_RNF168"/>
    <property type="match status" value="1"/>
</dbReference>
<feature type="compositionally biased region" description="Basic residues" evidence="14">
    <location>
        <begin position="1"/>
        <end position="11"/>
    </location>
</feature>
<feature type="binding site" evidence="12">
    <location>
        <position position="617"/>
    </location>
    <ligand>
        <name>ATP</name>
        <dbReference type="ChEBI" id="CHEBI:30616"/>
    </ligand>
</feature>
<dbReference type="InterPro" id="IPR008271">
    <property type="entry name" value="Ser/Thr_kinase_AS"/>
</dbReference>
<feature type="binding site" evidence="11">
    <location>
        <position position="616"/>
    </location>
    <ligand>
        <name>ATP</name>
        <dbReference type="ChEBI" id="CHEBI:30616"/>
    </ligand>
</feature>
<dbReference type="SMART" id="SM00220">
    <property type="entry name" value="S_TKc"/>
    <property type="match status" value="1"/>
</dbReference>
<comment type="catalytic activity">
    <reaction evidence="9">
        <text>L-seryl-[protein] + ATP = O-phospho-L-seryl-[protein] + ADP + H(+)</text>
        <dbReference type="Rhea" id="RHEA:17989"/>
        <dbReference type="Rhea" id="RHEA-COMP:9863"/>
        <dbReference type="Rhea" id="RHEA-COMP:11604"/>
        <dbReference type="ChEBI" id="CHEBI:15378"/>
        <dbReference type="ChEBI" id="CHEBI:29999"/>
        <dbReference type="ChEBI" id="CHEBI:30616"/>
        <dbReference type="ChEBI" id="CHEBI:83421"/>
        <dbReference type="ChEBI" id="CHEBI:456216"/>
        <dbReference type="EC" id="2.7.11.1"/>
    </reaction>
</comment>
<dbReference type="GO" id="GO:0000077">
    <property type="term" value="P:DNA damage checkpoint signaling"/>
    <property type="evidence" value="ECO:0007669"/>
    <property type="project" value="InterPro"/>
</dbReference>
<feature type="binding site" evidence="11">
    <location>
        <begin position="593"/>
        <end position="601"/>
    </location>
    <ligand>
        <name>ATP</name>
        <dbReference type="ChEBI" id="CHEBI:30616"/>
    </ligand>
</feature>
<dbReference type="GO" id="GO:0005524">
    <property type="term" value="F:ATP binding"/>
    <property type="evidence" value="ECO:0007669"/>
    <property type="project" value="UniProtKB-UniRule"/>
</dbReference>
<dbReference type="InterPro" id="IPR011009">
    <property type="entry name" value="Kinase-like_dom_sf"/>
</dbReference>
<feature type="region of interest" description="Disordered" evidence="14">
    <location>
        <begin position="552"/>
        <end position="573"/>
    </location>
</feature>
<dbReference type="PROSITE" id="PS00108">
    <property type="entry name" value="PROTEIN_KINASE_ST"/>
    <property type="match status" value="1"/>
</dbReference>
<dbReference type="InterPro" id="IPR036621">
    <property type="entry name" value="Anticodon-bd_dom_sf"/>
</dbReference>
<dbReference type="PIRSF" id="PIRSF000660">
    <property type="entry name" value="Ser/Thr_PK_GCN2"/>
    <property type="match status" value="1"/>
</dbReference>
<evidence type="ECO:0000259" key="16">
    <source>
        <dbReference type="PROSITE" id="PS50908"/>
    </source>
</evidence>
<comment type="similarity">
    <text evidence="7">Belongs to the protein kinase superfamily. Ser/Thr protein kinase family. GCN2 subfamily.</text>
</comment>
<name>A0A167VR89_9EURO</name>
<dbReference type="PROSITE" id="PS00107">
    <property type="entry name" value="PROTEIN_KINASE_ATP"/>
    <property type="match status" value="1"/>
</dbReference>
<feature type="coiled-coil region" evidence="13">
    <location>
        <begin position="155"/>
        <end position="232"/>
    </location>
</feature>
<dbReference type="InterPro" id="IPR024435">
    <property type="entry name" value="HisRS-related_dom"/>
</dbReference>
<dbReference type="EC" id="2.7.11.1" evidence="1"/>
<dbReference type="Pfam" id="PF13393">
    <property type="entry name" value="tRNA-synt_His"/>
    <property type="match status" value="1"/>
</dbReference>
<feature type="compositionally biased region" description="Polar residues" evidence="14">
    <location>
        <begin position="724"/>
        <end position="733"/>
    </location>
</feature>
<dbReference type="PROSITE" id="PS50908">
    <property type="entry name" value="RWD"/>
    <property type="match status" value="1"/>
</dbReference>
<feature type="compositionally biased region" description="Polar residues" evidence="14">
    <location>
        <begin position="674"/>
        <end position="691"/>
    </location>
</feature>
<dbReference type="InterPro" id="IPR000719">
    <property type="entry name" value="Prot_kinase_dom"/>
</dbReference>
<keyword evidence="4 11" id="KW-0547">Nucleotide-binding</keyword>
<accession>A0A167VR89</accession>
<dbReference type="Proteomes" id="UP000242877">
    <property type="component" value="Unassembled WGS sequence"/>
</dbReference>
<evidence type="ECO:0000256" key="3">
    <source>
        <dbReference type="ARBA" id="ARBA00022679"/>
    </source>
</evidence>
<dbReference type="InterPro" id="IPR006575">
    <property type="entry name" value="RWD_dom"/>
</dbReference>
<keyword evidence="13" id="KW-0175">Coiled coil</keyword>
<dbReference type="PANTHER" id="PTHR11042">
    <property type="entry name" value="EUKARYOTIC TRANSLATION INITIATION FACTOR 2-ALPHA KINASE EIF2-ALPHA KINASE -RELATED"/>
    <property type="match status" value="1"/>
</dbReference>
<organism evidence="17 18">
    <name type="scientific">Ascosphaera apis ARSEF 7405</name>
    <dbReference type="NCBI Taxonomy" id="392613"/>
    <lineage>
        <taxon>Eukaryota</taxon>
        <taxon>Fungi</taxon>
        <taxon>Dikarya</taxon>
        <taxon>Ascomycota</taxon>
        <taxon>Pezizomycotina</taxon>
        <taxon>Eurotiomycetes</taxon>
        <taxon>Eurotiomycetidae</taxon>
        <taxon>Onygenales</taxon>
        <taxon>Ascosphaeraceae</taxon>
        <taxon>Ascosphaera</taxon>
    </lineage>
</organism>
<dbReference type="EMBL" id="AZGZ01000030">
    <property type="protein sequence ID" value="KZZ87891.1"/>
    <property type="molecule type" value="Genomic_DNA"/>
</dbReference>
<keyword evidence="5 17" id="KW-0418">Kinase</keyword>
<dbReference type="PANTHER" id="PTHR11042:SF136">
    <property type="entry name" value="EIF-2-ALPHA KINASE GCN2"/>
    <property type="match status" value="1"/>
</dbReference>
<dbReference type="SUPFAM" id="SSF55681">
    <property type="entry name" value="Class II aaRS and biotin synthetases"/>
    <property type="match status" value="1"/>
</dbReference>
<dbReference type="SMART" id="SM00591">
    <property type="entry name" value="RWD"/>
    <property type="match status" value="1"/>
</dbReference>
<dbReference type="InterPro" id="IPR017441">
    <property type="entry name" value="Protein_kinase_ATP_BS"/>
</dbReference>
<feature type="domain" description="RWD" evidence="16">
    <location>
        <begin position="42"/>
        <end position="150"/>
    </location>
</feature>
<dbReference type="Gene3D" id="1.10.510.10">
    <property type="entry name" value="Transferase(Phosphotransferase) domain 1"/>
    <property type="match status" value="2"/>
</dbReference>
<dbReference type="PROSITE" id="PS50011">
    <property type="entry name" value="PROTEIN_KINASE_DOM"/>
    <property type="match status" value="2"/>
</dbReference>
<evidence type="ECO:0000256" key="2">
    <source>
        <dbReference type="ARBA" id="ARBA00022527"/>
    </source>
</evidence>
<dbReference type="GO" id="GO:0005634">
    <property type="term" value="C:nucleus"/>
    <property type="evidence" value="ECO:0007669"/>
    <property type="project" value="TreeGrafter"/>
</dbReference>
<dbReference type="Gene3D" id="3.40.50.800">
    <property type="entry name" value="Anticodon-binding domain"/>
    <property type="match status" value="1"/>
</dbReference>
<feature type="compositionally biased region" description="Acidic residues" evidence="14">
    <location>
        <begin position="660"/>
        <end position="669"/>
    </location>
</feature>
<dbReference type="Pfam" id="PF12745">
    <property type="entry name" value="HGTP_anticodon2"/>
    <property type="match status" value="1"/>
</dbReference>
<protein>
    <recommendedName>
        <fullName evidence="1">non-specific serine/threonine protein kinase</fullName>
        <ecNumber evidence="1">2.7.11.1</ecNumber>
    </recommendedName>
</protein>
<sequence length="1636" mass="185294">MPHKHKKHKNHGNIAPAAQPAASSSELPVRNTLQECRERQELELEALRSIYLDDIEVLEVPQLAWKQNPVIAFKVCIRSEDGVKKVWLRVELPPLYPKIPPNIKIEKFEGLRRHTRNQIRAFIQDKPKTMPDQEMGHAIIDDIKTIFLDGDGSGFDEMQTQSLDAERLAQEEEKKRLAEEEAIKREQELKERQSSAEAAEREKHALAAQQILESLQEEEQKAQEDALRKANLVLDDNKQSQLRVSDVTTFESVLKTRSGEGTPLRFMSVYGNSLICDKPHKKTYLVKAYVSQDLTRSPILVMKVITVRQGTMSMSGSELRHKMHASEQELKRLKDLNCPYLVDFLGLMLHADPRSNGSKYDVYTLFEHANGGSLLDLLRMVGNLSSHSARPWMIQLAEAVEFYHSNALVHGFIDKSKVLLFRSPSGNTVVKLLANIESQLPLLPRRKIVNDSKKFPPRWTPPEFTEGRHAVATQKTDVWDLGVVFAEMAFGPDLKANFTSLCHLLDERELSSPFKELLQSIFRYDSKHRPKAFDIPTFEFFRLNSQFTSTSRGGIGGVGENPPSPALIRPRSGSLAPVSSSRYASDFQEEHPLGKGGFGQVVKARNKFDNRVYAVKKISSRSESSLQQALSETILLSRVSHPYVVRYHAAWVEDTFGNIDEADDSEDDSGPGHTYTTRSEGGRIHQSSTTGGYDYMRRKGIPHVGREDRVSTGPIDVVFEEDTPTTLRATPSTSRKDTSSDASSDEDDSDGDESEESEGSDGEEEDSEDDYTDEEDEEAEESVRRSVEAPAQIKTLYIQMEYCKNQTLRGLIDHEGPLEKDLLWKIFRQICDGLRDIHSHNIIHRDLKPDNIFIDDALDPRIGDFGLATSGQSMPAVTASQSHDQGPDFTRDIGTTYYVAPEVSTSSQYTTKVDMYSLGIIFFEMCYQFSTGMERAEILQEIRKENHVLPEVFNTQQKKAQGEIINSLIVHNPNERPTANDLLQSGRIPFHLGEEELKKSVLKILDNPQTAEYQKILNTIFSHGSRSKGLEGLDLTWDQNDSHKWRSPSEMLVYSHVPDRLSAIFRRHGALQTSRKILFPSWDGYTDGAVRLLGPSGNLLQLRYDLTFPYARAIAKKIAASNKPGMLVEKTFAFGDVYRRKTVHGEPEQLKEVDFDIVTADYVDFPLKAAEVIKVLDEIIEEFPPLRNTNMCFHLNHGDILEAIMDFCNIDTAKRPAVKDAISHLHAKRSAEQVRADLLELGVASTSINDLFRFDFRSSARKARERLTAIFGPQGKRTLSPIFEGLQAILDYCELLQVKRRIYVRPLASQNARLFRGSMLFQCVFDLKNWDVFAAGGRYDELIRSLAGSRSADTYVAVGFNLSCTRLCRIMTGYLQLEKKPRLSLSDMPGIWRQRRCDVLVASFDDTIRLSDGVAYVAYLWANNISAELASETSSSNELFKEYEDVDHSWIIIVKHDTLKVVMMPQRDDFEMKKSKSDLVDYLRSALHQRNNQENMVTKQDNPVQLQETTRERNAKVRWIGGNAKSKRGIKRADAEDQAYQQSSKFLEDAYDAPIVIIGVGPDTLDAVRNTRLSSPESWRALMQTASIKDHQSLKELQECLKSFASDRDENGQLVHQGAFVYSSRSGYTIFYDLQT</sequence>
<feature type="region of interest" description="Disordered" evidence="14">
    <location>
        <begin position="660"/>
        <end position="787"/>
    </location>
</feature>
<dbReference type="Gene3D" id="3.10.110.10">
    <property type="entry name" value="Ubiquitin Conjugating Enzyme"/>
    <property type="match status" value="1"/>
</dbReference>
<evidence type="ECO:0000256" key="8">
    <source>
        <dbReference type="ARBA" id="ARBA00047899"/>
    </source>
</evidence>
<dbReference type="CDD" id="cd23823">
    <property type="entry name" value="RWD_GCN2"/>
    <property type="match status" value="1"/>
</dbReference>
<dbReference type="SUPFAM" id="SSF56112">
    <property type="entry name" value="Protein kinase-like (PK-like)"/>
    <property type="match status" value="2"/>
</dbReference>
<dbReference type="GO" id="GO:0005737">
    <property type="term" value="C:cytoplasm"/>
    <property type="evidence" value="ECO:0007669"/>
    <property type="project" value="TreeGrafter"/>
</dbReference>
<dbReference type="Gene3D" id="3.30.930.10">
    <property type="entry name" value="Bira Bifunctional Protein, Domain 2"/>
    <property type="match status" value="1"/>
</dbReference>
<dbReference type="SUPFAM" id="SSF54495">
    <property type="entry name" value="UBC-like"/>
    <property type="match status" value="1"/>
</dbReference>
<keyword evidence="3" id="KW-0808">Transferase</keyword>
<dbReference type="OrthoDB" id="341578at2759"/>
<evidence type="ECO:0000256" key="7">
    <source>
        <dbReference type="ARBA" id="ARBA00037982"/>
    </source>
</evidence>
<dbReference type="VEuPathDB" id="FungiDB:AAP_05375"/>
<evidence type="ECO:0000256" key="12">
    <source>
        <dbReference type="PROSITE-ProRule" id="PRU10141"/>
    </source>
</evidence>
<keyword evidence="6 11" id="KW-0067">ATP-binding</keyword>
<evidence type="ECO:0000256" key="11">
    <source>
        <dbReference type="PIRSR" id="PIRSR000660-2"/>
    </source>
</evidence>
<evidence type="ECO:0000256" key="9">
    <source>
        <dbReference type="ARBA" id="ARBA00048679"/>
    </source>
</evidence>
<dbReference type="InterPro" id="IPR016135">
    <property type="entry name" value="UBQ-conjugating_enzyme/RWD"/>
</dbReference>
<evidence type="ECO:0000256" key="14">
    <source>
        <dbReference type="SAM" id="MobiDB-lite"/>
    </source>
</evidence>
<dbReference type="InterPro" id="IPR050339">
    <property type="entry name" value="CC_SR_Kinase"/>
</dbReference>
<dbReference type="InterPro" id="IPR041715">
    <property type="entry name" value="HisRS-like_core"/>
</dbReference>
<comment type="catalytic activity">
    <reaction evidence="8">
        <text>L-threonyl-[protein] + ATP = O-phospho-L-threonyl-[protein] + ADP + H(+)</text>
        <dbReference type="Rhea" id="RHEA:46608"/>
        <dbReference type="Rhea" id="RHEA-COMP:11060"/>
        <dbReference type="Rhea" id="RHEA-COMP:11605"/>
        <dbReference type="ChEBI" id="CHEBI:15378"/>
        <dbReference type="ChEBI" id="CHEBI:30013"/>
        <dbReference type="ChEBI" id="CHEBI:30616"/>
        <dbReference type="ChEBI" id="CHEBI:61977"/>
        <dbReference type="ChEBI" id="CHEBI:456216"/>
        <dbReference type="EC" id="2.7.11.1"/>
    </reaction>
</comment>
<evidence type="ECO:0000256" key="4">
    <source>
        <dbReference type="ARBA" id="ARBA00022741"/>
    </source>
</evidence>
<proteinExistence type="inferred from homology"/>
<feature type="domain" description="Protein kinase" evidence="15">
    <location>
        <begin position="252"/>
        <end position="541"/>
    </location>
</feature>
<feature type="active site" description="Proton acceptor" evidence="10">
    <location>
        <position position="846"/>
    </location>
</feature>
<dbReference type="InterPro" id="IPR045864">
    <property type="entry name" value="aa-tRNA-synth_II/BPL/LPL"/>
</dbReference>
<dbReference type="Pfam" id="PF00069">
    <property type="entry name" value="Pkinase"/>
    <property type="match status" value="3"/>
</dbReference>
<feature type="domain" description="Protein kinase" evidence="15">
    <location>
        <begin position="587"/>
        <end position="991"/>
    </location>
</feature>